<dbReference type="InterPro" id="IPR003481">
    <property type="entry name" value="FliD_N"/>
</dbReference>
<comment type="function">
    <text evidence="5">Required for morphogenesis and for the elongation of the flagellar filament by facilitating polymerization of the flagellin monomers at the tip of growing filament. Forms a capping structure, which prevents flagellin subunits (transported through the central channel of the flagellum) from leaking out without polymerization at the distal end.</text>
</comment>
<comment type="subunit">
    <text evidence="2 5">Homopentamer.</text>
</comment>
<keyword evidence="8" id="KW-0282">Flagellum</keyword>
<evidence type="ECO:0000313" key="9">
    <source>
        <dbReference type="Proteomes" id="UP000316030"/>
    </source>
</evidence>
<dbReference type="PANTHER" id="PTHR30288:SF0">
    <property type="entry name" value="FLAGELLAR HOOK-ASSOCIATED PROTEIN 2"/>
    <property type="match status" value="1"/>
</dbReference>
<feature type="domain" description="Flagellar hook-associated protein 2 C-terminal" evidence="7">
    <location>
        <begin position="229"/>
        <end position="526"/>
    </location>
</feature>
<dbReference type="PANTHER" id="PTHR30288">
    <property type="entry name" value="FLAGELLAR CAP/ASSEMBLY PROTEIN FLID"/>
    <property type="match status" value="1"/>
</dbReference>
<comment type="similarity">
    <text evidence="1 5">Belongs to the FliD family.</text>
</comment>
<dbReference type="Pfam" id="PF02465">
    <property type="entry name" value="FliD_N"/>
    <property type="match status" value="1"/>
</dbReference>
<keyword evidence="5" id="KW-0964">Secreted</keyword>
<protein>
    <recommendedName>
        <fullName evidence="5">Flagellar hook-associated protein 2</fullName>
        <shortName evidence="5">HAP2</shortName>
    </recommendedName>
    <alternativeName>
        <fullName evidence="5">Flagellar cap protein</fullName>
    </alternativeName>
</protein>
<dbReference type="GO" id="GO:0007155">
    <property type="term" value="P:cell adhesion"/>
    <property type="evidence" value="ECO:0007669"/>
    <property type="project" value="InterPro"/>
</dbReference>
<reference evidence="8 9" key="1">
    <citation type="submission" date="2017-05" db="EMBL/GenBank/DDBJ databases">
        <authorList>
            <person name="Varghese N."/>
            <person name="Submissions S."/>
        </authorList>
    </citation>
    <scope>NUCLEOTIDE SEQUENCE [LARGE SCALE GENOMIC DNA]</scope>
    <source>
        <strain evidence="8 9">DSM 29506</strain>
    </source>
</reference>
<evidence type="ECO:0000256" key="1">
    <source>
        <dbReference type="ARBA" id="ARBA00009764"/>
    </source>
</evidence>
<dbReference type="GO" id="GO:0009421">
    <property type="term" value="C:bacterial-type flagellum filament cap"/>
    <property type="evidence" value="ECO:0007669"/>
    <property type="project" value="InterPro"/>
</dbReference>
<evidence type="ECO:0000256" key="4">
    <source>
        <dbReference type="ARBA" id="ARBA00023143"/>
    </source>
</evidence>
<evidence type="ECO:0000256" key="5">
    <source>
        <dbReference type="RuleBase" id="RU362066"/>
    </source>
</evidence>
<comment type="subcellular location">
    <subcellularLocation>
        <location evidence="5">Secreted</location>
    </subcellularLocation>
    <subcellularLocation>
        <location evidence="5">Bacterial flagellum</location>
    </subcellularLocation>
</comment>
<keyword evidence="4 5" id="KW-0975">Bacterial flagellum</keyword>
<gene>
    <name evidence="8" type="ORF">SAMN06265173_1457</name>
</gene>
<organism evidence="8 9">
    <name type="scientific">Thalassovita litoralis</name>
    <dbReference type="NCBI Taxonomy" id="1010611"/>
    <lineage>
        <taxon>Bacteria</taxon>
        <taxon>Pseudomonadati</taxon>
        <taxon>Pseudomonadota</taxon>
        <taxon>Alphaproteobacteria</taxon>
        <taxon>Rhodobacterales</taxon>
        <taxon>Roseobacteraceae</taxon>
        <taxon>Thalassovita</taxon>
    </lineage>
</organism>
<keyword evidence="8" id="KW-0966">Cell projection</keyword>
<dbReference type="GO" id="GO:0009424">
    <property type="term" value="C:bacterial-type flagellum hook"/>
    <property type="evidence" value="ECO:0007669"/>
    <property type="project" value="UniProtKB-UniRule"/>
</dbReference>
<feature type="domain" description="Flagellar hook-associated protein 2 N-terminal" evidence="6">
    <location>
        <begin position="14"/>
        <end position="109"/>
    </location>
</feature>
<dbReference type="OrthoDB" id="9812018at2"/>
<dbReference type="InterPro" id="IPR010809">
    <property type="entry name" value="FliD_C"/>
</dbReference>
<dbReference type="EMBL" id="FXTO01000045">
    <property type="protein sequence ID" value="SMO98588.1"/>
    <property type="molecule type" value="Genomic_DNA"/>
</dbReference>
<evidence type="ECO:0000259" key="6">
    <source>
        <dbReference type="Pfam" id="PF02465"/>
    </source>
</evidence>
<dbReference type="RefSeq" id="WP_142494900.1">
    <property type="nucleotide sequence ID" value="NZ_FXTO01000045.1"/>
</dbReference>
<keyword evidence="9" id="KW-1185">Reference proteome</keyword>
<dbReference type="Pfam" id="PF07195">
    <property type="entry name" value="FliD_C"/>
    <property type="match status" value="1"/>
</dbReference>
<evidence type="ECO:0000259" key="7">
    <source>
        <dbReference type="Pfam" id="PF07195"/>
    </source>
</evidence>
<dbReference type="GO" id="GO:0005576">
    <property type="term" value="C:extracellular region"/>
    <property type="evidence" value="ECO:0007669"/>
    <property type="project" value="UniProtKB-SubCell"/>
</dbReference>
<sequence>MPIDILSSLNTGGSGLNITDLTETLTAAEIDPRKSLINDRIDAAELRVSGYERLRTQAETLSEALTLMQGLSPRTLASDTSAVAVSLTDAQALDMQDATLAVDSLAQAQVLKYEGYAAADTPIGAGTLTVSFGRWSDETPSVFTEGDTAATTLRFTEDSTLSDLAEALSGVEGVSARVIDVGDGSFALGVIAEPGAANALRFSVAAGASDALAAFDFSNGPETVQVQAGQDAHLRLNGIAVTRPTNVIDDLLPGVTLTLTATTSTPATLRATPNTEGALAVMQSFVEMVNATKSLVESLTARGYGSGTTAGELAGDSLADTIMQGMEALLGQGYGTGGVHLADLGILTERDGTLTLNEAVFTDALTENPALLDPLILDDLGSTADVELIATGSYIPSGGEFTLIRNPETGAALLDGVPLFGTMQDDGRWVYGVTSGPMSGVRIFAGPDVEIATLTAAPSLTSSLMTYLGDVLASDAALAQREAAEQDGLAADADALAALDRRAEDVRARYLARFTEMERVVTQLNSTGDYLTNLIDAWNSSD</sequence>
<evidence type="ECO:0000256" key="3">
    <source>
        <dbReference type="ARBA" id="ARBA00023054"/>
    </source>
</evidence>
<dbReference type="Proteomes" id="UP000316030">
    <property type="component" value="Unassembled WGS sequence"/>
</dbReference>
<name>A0A521FQX1_9RHOB</name>
<accession>A0A521FQX1</accession>
<evidence type="ECO:0000313" key="8">
    <source>
        <dbReference type="EMBL" id="SMO98588.1"/>
    </source>
</evidence>
<keyword evidence="3" id="KW-0175">Coiled coil</keyword>
<dbReference type="InterPro" id="IPR040026">
    <property type="entry name" value="FliD"/>
</dbReference>
<dbReference type="GO" id="GO:0071973">
    <property type="term" value="P:bacterial-type flagellum-dependent cell motility"/>
    <property type="evidence" value="ECO:0007669"/>
    <property type="project" value="TreeGrafter"/>
</dbReference>
<evidence type="ECO:0000256" key="2">
    <source>
        <dbReference type="ARBA" id="ARBA00011255"/>
    </source>
</evidence>
<proteinExistence type="inferred from homology"/>
<keyword evidence="8" id="KW-0969">Cilium</keyword>
<dbReference type="AlphaFoldDB" id="A0A521FQX1"/>